<evidence type="ECO:0000256" key="2">
    <source>
        <dbReference type="SAM" id="MobiDB-lite"/>
    </source>
</evidence>
<dbReference type="Gene3D" id="3.10.590.10">
    <property type="entry name" value="ph1033 like domains"/>
    <property type="match status" value="1"/>
</dbReference>
<dbReference type="SMART" id="SM01180">
    <property type="entry name" value="DWNN"/>
    <property type="match status" value="1"/>
</dbReference>
<comment type="caution">
    <text evidence="5">The sequence shown here is derived from an EMBL/GenBank/DDBJ whole genome shotgun (WGS) entry which is preliminary data.</text>
</comment>
<evidence type="ECO:0000313" key="6">
    <source>
        <dbReference type="Proteomes" id="UP001162131"/>
    </source>
</evidence>
<evidence type="ECO:0000256" key="1">
    <source>
        <dbReference type="SAM" id="Coils"/>
    </source>
</evidence>
<keyword evidence="6" id="KW-1185">Reference proteome</keyword>
<evidence type="ECO:0000259" key="3">
    <source>
        <dbReference type="PROSITE" id="PS50882"/>
    </source>
</evidence>
<feature type="compositionally biased region" description="Basic residues" evidence="2">
    <location>
        <begin position="385"/>
        <end position="396"/>
    </location>
</feature>
<proteinExistence type="predicted"/>
<evidence type="ECO:0000259" key="4">
    <source>
        <dbReference type="PROSITE" id="PS51282"/>
    </source>
</evidence>
<dbReference type="SUPFAM" id="SSF57850">
    <property type="entry name" value="RING/U-box"/>
    <property type="match status" value="1"/>
</dbReference>
<dbReference type="GO" id="GO:0003723">
    <property type="term" value="F:RNA binding"/>
    <property type="evidence" value="ECO:0007669"/>
    <property type="project" value="InterPro"/>
</dbReference>
<dbReference type="Gene3D" id="3.10.20.90">
    <property type="entry name" value="Phosphatidylinositol 3-kinase Catalytic Subunit, Chain A, domain 1"/>
    <property type="match status" value="1"/>
</dbReference>
<accession>A0AAU9JDB8</accession>
<feature type="compositionally biased region" description="Basic and acidic residues" evidence="2">
    <location>
        <begin position="397"/>
        <end position="409"/>
    </location>
</feature>
<dbReference type="AlphaFoldDB" id="A0AAU9JDB8"/>
<organism evidence="5 6">
    <name type="scientific">Blepharisma stoltei</name>
    <dbReference type="NCBI Taxonomy" id="1481888"/>
    <lineage>
        <taxon>Eukaryota</taxon>
        <taxon>Sar</taxon>
        <taxon>Alveolata</taxon>
        <taxon>Ciliophora</taxon>
        <taxon>Postciliodesmatophora</taxon>
        <taxon>Heterotrichea</taxon>
        <taxon>Heterotrichida</taxon>
        <taxon>Blepharismidae</taxon>
        <taxon>Blepharisma</taxon>
    </lineage>
</organism>
<dbReference type="InterPro" id="IPR014891">
    <property type="entry name" value="DWNN_domain"/>
</dbReference>
<dbReference type="PROSITE" id="PS50882">
    <property type="entry name" value="YTH"/>
    <property type="match status" value="1"/>
</dbReference>
<dbReference type="InterPro" id="IPR013083">
    <property type="entry name" value="Znf_RING/FYVE/PHD"/>
</dbReference>
<reference evidence="5" key="1">
    <citation type="submission" date="2021-09" db="EMBL/GenBank/DDBJ databases">
        <authorList>
            <consortium name="AG Swart"/>
            <person name="Singh M."/>
            <person name="Singh A."/>
            <person name="Seah K."/>
            <person name="Emmerich C."/>
        </authorList>
    </citation>
    <scope>NUCLEOTIDE SEQUENCE</scope>
    <source>
        <strain evidence="5">ATCC30299</strain>
    </source>
</reference>
<feature type="domain" description="YTH" evidence="3">
    <location>
        <begin position="209"/>
        <end position="333"/>
    </location>
</feature>
<evidence type="ECO:0000313" key="5">
    <source>
        <dbReference type="EMBL" id="CAG9321573.1"/>
    </source>
</evidence>
<feature type="region of interest" description="Disordered" evidence="2">
    <location>
        <begin position="355"/>
        <end position="422"/>
    </location>
</feature>
<sequence length="422" mass="48161">MSAAIFFRFKSERERCIIPIEGAEISVRELKDKIAEIKKLKDDGTQKKKGPNQNYSLSLLHSTNEEEYKEENELIPAGTYIIGKRVSSAIPTPIPIIPAEAGPAQNNQTIKPREEETVSSKLAKIIITGKLPSILACQLCNKILKNPYITTCCGYTACQTCFTTKCPACSKDLEIISDKQLEKFLLSIEDKLREVRDKSAGITEFLESAKYFLLQVYNPQTLETSLKTSTYPIPPDNSFKLNSSFQPGKNVIVIFVNSAAGQFHGCGVMMSPIIHKKNDIWGSSEFISVKWLRRADVSFVDTQHLDHPIPHNSLTQPVEELDSNSGLELCLKIEQAEQKEVPDYQVFEVENQTAKEEGKMEIEEIVKEEETKRKRSRSPEEKRKSSPHRSRKRSKERKSPESKYRNRESPKRHKHKEKKHRR</sequence>
<dbReference type="Pfam" id="PF04146">
    <property type="entry name" value="YTH"/>
    <property type="match status" value="1"/>
</dbReference>
<dbReference type="InterPro" id="IPR007275">
    <property type="entry name" value="YTH_domain"/>
</dbReference>
<dbReference type="GO" id="GO:0008270">
    <property type="term" value="F:zinc ion binding"/>
    <property type="evidence" value="ECO:0007669"/>
    <property type="project" value="InterPro"/>
</dbReference>
<gene>
    <name evidence="5" type="ORF">BSTOLATCC_MIC28852</name>
</gene>
<feature type="compositionally biased region" description="Basic and acidic residues" evidence="2">
    <location>
        <begin position="355"/>
        <end position="384"/>
    </location>
</feature>
<dbReference type="PROSITE" id="PS51282">
    <property type="entry name" value="DWNN"/>
    <property type="match status" value="1"/>
</dbReference>
<protein>
    <submittedName>
        <fullName evidence="5">Uncharacterized protein</fullName>
    </submittedName>
</protein>
<dbReference type="Proteomes" id="UP001162131">
    <property type="component" value="Unassembled WGS sequence"/>
</dbReference>
<dbReference type="EMBL" id="CAJZBQ010000028">
    <property type="protein sequence ID" value="CAG9321573.1"/>
    <property type="molecule type" value="Genomic_DNA"/>
</dbReference>
<feature type="compositionally biased region" description="Basic residues" evidence="2">
    <location>
        <begin position="410"/>
        <end position="422"/>
    </location>
</feature>
<dbReference type="Pfam" id="PF08783">
    <property type="entry name" value="DWNN"/>
    <property type="match status" value="1"/>
</dbReference>
<dbReference type="Gene3D" id="3.30.40.10">
    <property type="entry name" value="Zinc/RING finger domain, C3HC4 (zinc finger)"/>
    <property type="match status" value="1"/>
</dbReference>
<keyword evidence="1" id="KW-0175">Coiled coil</keyword>
<feature type="domain" description="DWNN" evidence="4">
    <location>
        <begin position="5"/>
        <end position="87"/>
    </location>
</feature>
<feature type="coiled-coil region" evidence="1">
    <location>
        <begin position="20"/>
        <end position="47"/>
    </location>
</feature>
<name>A0AAU9JDB8_9CILI</name>